<dbReference type="Proteomes" id="UP000265775">
    <property type="component" value="Unassembled WGS sequence"/>
</dbReference>
<name>A0A395XZ16_BIFLN</name>
<dbReference type="AlphaFoldDB" id="A0A395XZ16"/>
<sequence length="137" mass="14976">MLRVRYDSGAELAGPAVITDEGALLVSLGGAASMLVQRADGSLPPHITFVDIRPSHVGYGLPLTDDMAYMAVTAMLRDAVGLPLNEAADRYESWLNRVRRNAIEKWVDSLPERESTQLHVKYLDRDGAGRPKEEGDA</sequence>
<gene>
    <name evidence="1" type="ORF">DWV59_12240</name>
</gene>
<reference evidence="1 2" key="1">
    <citation type="submission" date="2018-08" db="EMBL/GenBank/DDBJ databases">
        <title>A genome reference for cultivated species of the human gut microbiota.</title>
        <authorList>
            <person name="Zou Y."/>
            <person name="Xue W."/>
            <person name="Luo G."/>
        </authorList>
    </citation>
    <scope>NUCLEOTIDE SEQUENCE [LARGE SCALE GENOMIC DNA]</scope>
    <source>
        <strain evidence="1 2">AF11-12</strain>
    </source>
</reference>
<evidence type="ECO:0000313" key="2">
    <source>
        <dbReference type="Proteomes" id="UP000265775"/>
    </source>
</evidence>
<accession>A0A395XZ16</accession>
<dbReference type="EMBL" id="QSAR01000030">
    <property type="protein sequence ID" value="RGW62598.1"/>
    <property type="molecule type" value="Genomic_DNA"/>
</dbReference>
<proteinExistence type="predicted"/>
<comment type="caution">
    <text evidence="1">The sequence shown here is derived from an EMBL/GenBank/DDBJ whole genome shotgun (WGS) entry which is preliminary data.</text>
</comment>
<organism evidence="1 2">
    <name type="scientific">Bifidobacterium longum</name>
    <dbReference type="NCBI Taxonomy" id="216816"/>
    <lineage>
        <taxon>Bacteria</taxon>
        <taxon>Bacillati</taxon>
        <taxon>Actinomycetota</taxon>
        <taxon>Actinomycetes</taxon>
        <taxon>Bifidobacteriales</taxon>
        <taxon>Bifidobacteriaceae</taxon>
        <taxon>Bifidobacterium</taxon>
    </lineage>
</organism>
<evidence type="ECO:0000313" key="1">
    <source>
        <dbReference type="EMBL" id="RGW62598.1"/>
    </source>
</evidence>
<protein>
    <submittedName>
        <fullName evidence="1">Uncharacterized protein</fullName>
    </submittedName>
</protein>